<dbReference type="OMA" id="APNCAAH"/>
<feature type="compositionally biased region" description="Polar residues" evidence="5">
    <location>
        <begin position="473"/>
        <end position="482"/>
    </location>
</feature>
<evidence type="ECO:0000313" key="8">
    <source>
        <dbReference type="Proteomes" id="UP000292082"/>
    </source>
</evidence>
<gene>
    <name evidence="7" type="ORF">BD310DRAFT_361449</name>
</gene>
<feature type="compositionally biased region" description="Polar residues" evidence="5">
    <location>
        <begin position="575"/>
        <end position="593"/>
    </location>
</feature>
<sequence>MPPQHPLQQLGVPQALHPRLHEQGGFTRHDPSPLQHRVLSLPASPSRSMREILPQSTVVRLVNLRSTPKDLLWKLFTHGCSQIALPPPTPVQAPPETSIASAGNIWAVFPSPSEARAALGLSCDLFTVVPALETELAFLPATRRIASEPLSPQLRLNTQRASTQPHMIPESHFIGIHRPPQLRSAGAAAQTDSAGGGAPTYTISSNPPNPKTSFRLGDWICSASNCSAHNFQRNTVCIACARPRTGGASELSVDTALSPPLPLAAPSPRFAGMYNTAQGVSPVSPSAPTGPVTPGYPAQLASNALAMNVSHKPPPPQYPPLTPSGRALSVGGRVRNISRDPLSPCVMYWPDNEPLPEPCQIRPIETALMTYPPIINTGNKGAAEKQPGDWVCGKCNYHNWRRRKVCQTCYPYAEGNGDSISAAVQAERIALLANVLTTQFNALDLNGVPAQPERPQGDLASVPPQQLRFPNGRSRSMGNSRHGSPLLPPIAFSDQDKGLLPIYQTSGGHPERVPRELQPYGGGLMSDSRDSHNLLPSFLQDIIHSPSQSSSPTSSSSADLSYDGSSEDAHYILTPGTSSRSVMSAASNRQGQYNPGPRKSSSSSYSSLGRSSGSSIWKLDGEESKTYSTSSSTRTSPTTHHAQAASVRSDVNSNDHAAAASFADVESGVTPKGTSGFWQAASRYA</sequence>
<keyword evidence="1" id="KW-0479">Metal-binding</keyword>
<dbReference type="SUPFAM" id="SSF90209">
    <property type="entry name" value="Ran binding protein zinc finger-like"/>
    <property type="match status" value="2"/>
</dbReference>
<dbReference type="Gene3D" id="4.10.1060.10">
    <property type="entry name" value="Zinc finger, RanBP2-type"/>
    <property type="match status" value="2"/>
</dbReference>
<feature type="region of interest" description="Disordered" evidence="5">
    <location>
        <begin position="308"/>
        <end position="327"/>
    </location>
</feature>
<dbReference type="InterPro" id="IPR036443">
    <property type="entry name" value="Znf_RanBP2_sf"/>
</dbReference>
<evidence type="ECO:0000256" key="2">
    <source>
        <dbReference type="ARBA" id="ARBA00022771"/>
    </source>
</evidence>
<reference evidence="7 8" key="1">
    <citation type="submission" date="2019-01" db="EMBL/GenBank/DDBJ databases">
        <title>Draft genome sequences of three monokaryotic isolates of the white-rot basidiomycete fungus Dichomitus squalens.</title>
        <authorList>
            <consortium name="DOE Joint Genome Institute"/>
            <person name="Lopez S.C."/>
            <person name="Andreopoulos B."/>
            <person name="Pangilinan J."/>
            <person name="Lipzen A."/>
            <person name="Riley R."/>
            <person name="Ahrendt S."/>
            <person name="Ng V."/>
            <person name="Barry K."/>
            <person name="Daum C."/>
            <person name="Grigoriev I.V."/>
            <person name="Hilden K.S."/>
            <person name="Makela M.R."/>
            <person name="de Vries R.P."/>
        </authorList>
    </citation>
    <scope>NUCLEOTIDE SEQUENCE [LARGE SCALE GENOMIC DNA]</scope>
    <source>
        <strain evidence="7 8">CBS 464.89</strain>
    </source>
</reference>
<proteinExistence type="predicted"/>
<keyword evidence="8" id="KW-1185">Reference proteome</keyword>
<dbReference type="SMART" id="SM00547">
    <property type="entry name" value="ZnF_RBZ"/>
    <property type="match status" value="2"/>
</dbReference>
<keyword evidence="3" id="KW-0862">Zinc</keyword>
<keyword evidence="2 4" id="KW-0863">Zinc-finger</keyword>
<feature type="region of interest" description="Disordered" evidence="5">
    <location>
        <begin position="186"/>
        <end position="209"/>
    </location>
</feature>
<dbReference type="PROSITE" id="PS01358">
    <property type="entry name" value="ZF_RANBP2_1"/>
    <property type="match status" value="2"/>
</dbReference>
<dbReference type="GO" id="GO:0003729">
    <property type="term" value="F:mRNA binding"/>
    <property type="evidence" value="ECO:0007669"/>
    <property type="project" value="TreeGrafter"/>
</dbReference>
<organism evidence="7 8">
    <name type="scientific">Dichomitus squalens</name>
    <dbReference type="NCBI Taxonomy" id="114155"/>
    <lineage>
        <taxon>Eukaryota</taxon>
        <taxon>Fungi</taxon>
        <taxon>Dikarya</taxon>
        <taxon>Basidiomycota</taxon>
        <taxon>Agaricomycotina</taxon>
        <taxon>Agaricomycetes</taxon>
        <taxon>Polyporales</taxon>
        <taxon>Polyporaceae</taxon>
        <taxon>Dichomitus</taxon>
    </lineage>
</organism>
<dbReference type="Pfam" id="PF00641">
    <property type="entry name" value="Zn_ribbon_RanBP"/>
    <property type="match status" value="1"/>
</dbReference>
<dbReference type="Proteomes" id="UP000292082">
    <property type="component" value="Unassembled WGS sequence"/>
</dbReference>
<feature type="domain" description="RanBP2-type" evidence="6">
    <location>
        <begin position="215"/>
        <end position="246"/>
    </location>
</feature>
<dbReference type="PROSITE" id="PS50199">
    <property type="entry name" value="ZF_RANBP2_2"/>
    <property type="match status" value="1"/>
</dbReference>
<dbReference type="GO" id="GO:0008270">
    <property type="term" value="F:zinc ion binding"/>
    <property type="evidence" value="ECO:0007669"/>
    <property type="project" value="UniProtKB-KW"/>
</dbReference>
<evidence type="ECO:0000256" key="3">
    <source>
        <dbReference type="ARBA" id="ARBA00022833"/>
    </source>
</evidence>
<feature type="compositionally biased region" description="Low complexity" evidence="5">
    <location>
        <begin position="545"/>
        <end position="564"/>
    </location>
</feature>
<feature type="compositionally biased region" description="Pro residues" evidence="5">
    <location>
        <begin position="312"/>
        <end position="322"/>
    </location>
</feature>
<feature type="region of interest" description="Disordered" evidence="5">
    <location>
        <begin position="448"/>
        <end position="655"/>
    </location>
</feature>
<evidence type="ECO:0000256" key="1">
    <source>
        <dbReference type="ARBA" id="ARBA00022723"/>
    </source>
</evidence>
<evidence type="ECO:0000313" key="7">
    <source>
        <dbReference type="EMBL" id="TBU59855.1"/>
    </source>
</evidence>
<evidence type="ECO:0000256" key="5">
    <source>
        <dbReference type="SAM" id="MobiDB-lite"/>
    </source>
</evidence>
<feature type="compositionally biased region" description="Low complexity" evidence="5">
    <location>
        <begin position="600"/>
        <end position="615"/>
    </location>
</feature>
<protein>
    <recommendedName>
        <fullName evidence="6">RanBP2-type domain-containing protein</fullName>
    </recommendedName>
</protein>
<feature type="compositionally biased region" description="Low complexity" evidence="5">
    <location>
        <begin position="626"/>
        <end position="639"/>
    </location>
</feature>
<dbReference type="EMBL" id="ML145109">
    <property type="protein sequence ID" value="TBU59855.1"/>
    <property type="molecule type" value="Genomic_DNA"/>
</dbReference>
<dbReference type="PANTHER" id="PTHR23111">
    <property type="entry name" value="ZINC FINGER PROTEIN"/>
    <property type="match status" value="1"/>
</dbReference>
<evidence type="ECO:0000259" key="6">
    <source>
        <dbReference type="PROSITE" id="PS50199"/>
    </source>
</evidence>
<evidence type="ECO:0000256" key="4">
    <source>
        <dbReference type="PROSITE-ProRule" id="PRU00322"/>
    </source>
</evidence>
<dbReference type="AlphaFoldDB" id="A0A4Q9PYW6"/>
<accession>A0A4Q9PYW6</accession>
<dbReference type="STRING" id="114155.A0A4Q9PYW6"/>
<dbReference type="InterPro" id="IPR001876">
    <property type="entry name" value="Znf_RanBP2"/>
</dbReference>
<name>A0A4Q9PYW6_9APHY</name>
<dbReference type="PANTHER" id="PTHR23111:SF40">
    <property type="entry name" value="RNA-BINDING PROTEIN INVOLVED IN HETEROCHROMATIN ASSEMBLY-RELATED"/>
    <property type="match status" value="1"/>
</dbReference>